<gene>
    <name evidence="3" type="ORF">ACAOBT_LOCUS33979</name>
</gene>
<dbReference type="OrthoDB" id="120383at2759"/>
<feature type="compositionally biased region" description="Low complexity" evidence="1">
    <location>
        <begin position="71"/>
        <end position="87"/>
    </location>
</feature>
<dbReference type="Proteomes" id="UP001152888">
    <property type="component" value="Unassembled WGS sequence"/>
</dbReference>
<reference evidence="3" key="1">
    <citation type="submission" date="2022-03" db="EMBL/GenBank/DDBJ databases">
        <authorList>
            <person name="Sayadi A."/>
        </authorList>
    </citation>
    <scope>NUCLEOTIDE SEQUENCE</scope>
</reference>
<keyword evidence="2" id="KW-0812">Transmembrane</keyword>
<sequence>MTTSQVIYIYIYNKLVLTGVVAFPAYFLYILRIQGHSHEIALQCYTFFQDQSSASKGLYRPLSPRVGPPTQQGSAASSVGGSLAAAQGGPGSPVAPLRPRQVIVSSPGSPSSSSDSQSGSESVKHCLPSRVSSPMSTIRGSPSSQALRSSPASATASAVASPGVRRSPVRHSPVRVSMASSPASSGPRSSPSVTSLTSNPPAAVPARPQCSPLQQA</sequence>
<feature type="transmembrane region" description="Helical" evidence="2">
    <location>
        <begin position="6"/>
        <end position="29"/>
    </location>
</feature>
<feature type="region of interest" description="Disordered" evidence="1">
    <location>
        <begin position="59"/>
        <end position="216"/>
    </location>
</feature>
<dbReference type="EMBL" id="CAKOFQ010008453">
    <property type="protein sequence ID" value="CAH2014235.1"/>
    <property type="molecule type" value="Genomic_DNA"/>
</dbReference>
<comment type="caution">
    <text evidence="3">The sequence shown here is derived from an EMBL/GenBank/DDBJ whole genome shotgun (WGS) entry which is preliminary data.</text>
</comment>
<evidence type="ECO:0000256" key="1">
    <source>
        <dbReference type="SAM" id="MobiDB-lite"/>
    </source>
</evidence>
<keyword evidence="2" id="KW-1133">Transmembrane helix</keyword>
<evidence type="ECO:0000313" key="3">
    <source>
        <dbReference type="EMBL" id="CAH2014235.1"/>
    </source>
</evidence>
<name>A0A9P0MJI6_ACAOB</name>
<keyword evidence="2" id="KW-0472">Membrane</keyword>
<feature type="compositionally biased region" description="Low complexity" evidence="1">
    <location>
        <begin position="105"/>
        <end position="121"/>
    </location>
</feature>
<protein>
    <submittedName>
        <fullName evidence="3">Uncharacterized protein</fullName>
    </submittedName>
</protein>
<feature type="compositionally biased region" description="Low complexity" evidence="1">
    <location>
        <begin position="149"/>
        <end position="166"/>
    </location>
</feature>
<dbReference type="AlphaFoldDB" id="A0A9P0MJI6"/>
<evidence type="ECO:0000313" key="4">
    <source>
        <dbReference type="Proteomes" id="UP001152888"/>
    </source>
</evidence>
<keyword evidence="4" id="KW-1185">Reference proteome</keyword>
<proteinExistence type="predicted"/>
<organism evidence="3 4">
    <name type="scientific">Acanthoscelides obtectus</name>
    <name type="common">Bean weevil</name>
    <name type="synonym">Bruchus obtectus</name>
    <dbReference type="NCBI Taxonomy" id="200917"/>
    <lineage>
        <taxon>Eukaryota</taxon>
        <taxon>Metazoa</taxon>
        <taxon>Ecdysozoa</taxon>
        <taxon>Arthropoda</taxon>
        <taxon>Hexapoda</taxon>
        <taxon>Insecta</taxon>
        <taxon>Pterygota</taxon>
        <taxon>Neoptera</taxon>
        <taxon>Endopterygota</taxon>
        <taxon>Coleoptera</taxon>
        <taxon>Polyphaga</taxon>
        <taxon>Cucujiformia</taxon>
        <taxon>Chrysomeloidea</taxon>
        <taxon>Chrysomelidae</taxon>
        <taxon>Bruchinae</taxon>
        <taxon>Bruchini</taxon>
        <taxon>Acanthoscelides</taxon>
    </lineage>
</organism>
<accession>A0A9P0MJI6</accession>
<evidence type="ECO:0000256" key="2">
    <source>
        <dbReference type="SAM" id="Phobius"/>
    </source>
</evidence>
<feature type="compositionally biased region" description="Low complexity" evidence="1">
    <location>
        <begin position="174"/>
        <end position="195"/>
    </location>
</feature>
<feature type="compositionally biased region" description="Polar residues" evidence="1">
    <location>
        <begin position="130"/>
        <end position="148"/>
    </location>
</feature>